<dbReference type="OrthoDB" id="753054at2"/>
<dbReference type="PANTHER" id="PTHR10696:SF56">
    <property type="entry name" value="TAUD_TFDA-LIKE DOMAIN-CONTAINING PROTEIN"/>
    <property type="match status" value="1"/>
</dbReference>
<dbReference type="GO" id="GO:0017000">
    <property type="term" value="P:antibiotic biosynthetic process"/>
    <property type="evidence" value="ECO:0007669"/>
    <property type="project" value="UniProtKB-KW"/>
</dbReference>
<name>A0A853F825_9BURK</name>
<dbReference type="InterPro" id="IPR003819">
    <property type="entry name" value="TauD/TfdA-like"/>
</dbReference>
<dbReference type="EMBL" id="JACCEW010000001">
    <property type="protein sequence ID" value="NYT36253.1"/>
    <property type="molecule type" value="Genomic_DNA"/>
</dbReference>
<evidence type="ECO:0000259" key="4">
    <source>
        <dbReference type="Pfam" id="PF02668"/>
    </source>
</evidence>
<accession>A0A853F825</accession>
<dbReference type="InterPro" id="IPR050411">
    <property type="entry name" value="AlphaKG_dependent_hydroxylases"/>
</dbReference>
<evidence type="ECO:0000256" key="3">
    <source>
        <dbReference type="ARBA" id="ARBA00023194"/>
    </source>
</evidence>
<organism evidence="5 6">
    <name type="scientific">Allopusillimonas soli</name>
    <dbReference type="NCBI Taxonomy" id="659016"/>
    <lineage>
        <taxon>Bacteria</taxon>
        <taxon>Pseudomonadati</taxon>
        <taxon>Pseudomonadota</taxon>
        <taxon>Betaproteobacteria</taxon>
        <taxon>Burkholderiales</taxon>
        <taxon>Alcaligenaceae</taxon>
        <taxon>Allopusillimonas</taxon>
    </lineage>
</organism>
<keyword evidence="5" id="KW-0223">Dioxygenase</keyword>
<keyword evidence="3" id="KW-0045">Antibiotic biosynthesis</keyword>
<comment type="caution">
    <text evidence="5">The sequence shown here is derived from an EMBL/GenBank/DDBJ whole genome shotgun (WGS) entry which is preliminary data.</text>
</comment>
<gene>
    <name evidence="5" type="ORF">H0A68_05155</name>
</gene>
<dbReference type="GO" id="GO:0016706">
    <property type="term" value="F:2-oxoglutarate-dependent dioxygenase activity"/>
    <property type="evidence" value="ECO:0007669"/>
    <property type="project" value="UniProtKB-ARBA"/>
</dbReference>
<dbReference type="AlphaFoldDB" id="A0A853F825"/>
<dbReference type="PANTHER" id="PTHR10696">
    <property type="entry name" value="GAMMA-BUTYROBETAINE HYDROXYLASE-RELATED"/>
    <property type="match status" value="1"/>
</dbReference>
<reference evidence="5 6" key="1">
    <citation type="submission" date="2020-07" db="EMBL/GenBank/DDBJ databases">
        <title>Taxonomic revisions and descriptions of new bacterial species based on genomic comparisons in the high-G+C-content subgroup of the family Alcaligenaceae.</title>
        <authorList>
            <person name="Szabo A."/>
            <person name="Felfoldi T."/>
        </authorList>
    </citation>
    <scope>NUCLEOTIDE SEQUENCE [LARGE SCALE GENOMIC DNA]</scope>
    <source>
        <strain evidence="5 6">DSM 25264</strain>
    </source>
</reference>
<dbReference type="Pfam" id="PF02668">
    <property type="entry name" value="TauD"/>
    <property type="match status" value="1"/>
</dbReference>
<dbReference type="Proteomes" id="UP000580517">
    <property type="component" value="Unassembled WGS sequence"/>
</dbReference>
<dbReference type="InterPro" id="IPR042098">
    <property type="entry name" value="TauD-like_sf"/>
</dbReference>
<evidence type="ECO:0000313" key="6">
    <source>
        <dbReference type="Proteomes" id="UP000580517"/>
    </source>
</evidence>
<keyword evidence="6" id="KW-1185">Reference proteome</keyword>
<evidence type="ECO:0000256" key="1">
    <source>
        <dbReference type="ARBA" id="ARBA00001954"/>
    </source>
</evidence>
<proteinExistence type="predicted"/>
<protein>
    <submittedName>
        <fullName evidence="5">TauD/TfdA family dioxygenase</fullName>
    </submittedName>
</protein>
<evidence type="ECO:0000313" key="5">
    <source>
        <dbReference type="EMBL" id="NYT36253.1"/>
    </source>
</evidence>
<sequence>MNSRYIPVTDASAWKAADLQNDQSWIYRFSDKDIQKLNAALARVRHIPITEIRKQDFDIGHLEGVVERISMQIEDGIGLAVLRGLPVLDYTKDDASRIYWGLGQYIGCPVTQNSRAHLLGHVKDEGVAYGHTTRGYNTSAKLNFHTDNCDIVGLLCLRAARSGGLSRLTSAMSIFNLFLQNRPELLPPLFEGFYFDLKGEQLPNRPEISTHRIPVFSDHARKLSCRYLRNAIEPAFAKSGQPCTESQRAALDYFDHLADSPELCFEMEMQPGDMQLLNNHVIVHSRTAFEDFIQEDQKRHLLRLWLRTDYRPLATEFAERFGPGTARMGVPTPLAMEQIQS</sequence>
<evidence type="ECO:0000256" key="2">
    <source>
        <dbReference type="ARBA" id="ARBA00023002"/>
    </source>
</evidence>
<dbReference type="RefSeq" id="WP_129968152.1">
    <property type="nucleotide sequence ID" value="NZ_JACCEW010000001.1"/>
</dbReference>
<feature type="domain" description="TauD/TfdA-like" evidence="4">
    <location>
        <begin position="48"/>
        <end position="305"/>
    </location>
</feature>
<keyword evidence="2" id="KW-0560">Oxidoreductase</keyword>
<dbReference type="Gene3D" id="3.60.130.10">
    <property type="entry name" value="Clavaminate synthase-like"/>
    <property type="match status" value="1"/>
</dbReference>
<dbReference type="SUPFAM" id="SSF51197">
    <property type="entry name" value="Clavaminate synthase-like"/>
    <property type="match status" value="1"/>
</dbReference>
<comment type="cofactor">
    <cofactor evidence="1">
        <name>Fe(2+)</name>
        <dbReference type="ChEBI" id="CHEBI:29033"/>
    </cofactor>
</comment>